<protein>
    <submittedName>
        <fullName evidence="2">DNA alkylation repair protein</fullName>
    </submittedName>
</protein>
<dbReference type="EMBL" id="CP158281">
    <property type="protein sequence ID" value="XBV88734.1"/>
    <property type="molecule type" value="Genomic_DNA"/>
</dbReference>
<dbReference type="Gene3D" id="1.25.10.90">
    <property type="match status" value="1"/>
</dbReference>
<feature type="region of interest" description="Disordered" evidence="1">
    <location>
        <begin position="76"/>
        <end position="100"/>
    </location>
</feature>
<evidence type="ECO:0000313" key="2">
    <source>
        <dbReference type="EMBL" id="XBV88734.1"/>
    </source>
</evidence>
<dbReference type="PANTHER" id="PTHR34070">
    <property type="entry name" value="ARMADILLO-TYPE FOLD"/>
    <property type="match status" value="1"/>
</dbReference>
<dbReference type="AlphaFoldDB" id="A0AAU7UJN7"/>
<accession>A0AAU7UJN7</accession>
<gene>
    <name evidence="2" type="ORF">AAFP32_14375</name>
</gene>
<dbReference type="Pfam" id="PF08713">
    <property type="entry name" value="DNA_alkylation"/>
    <property type="match status" value="2"/>
</dbReference>
<dbReference type="InterPro" id="IPR016024">
    <property type="entry name" value="ARM-type_fold"/>
</dbReference>
<reference evidence="2" key="1">
    <citation type="submission" date="2024-06" db="EMBL/GenBank/DDBJ databases">
        <title>Brevibacterium koreense sp. nov., isolated from jogae-jeotgal, a Korean fermented seafood.</title>
        <authorList>
            <person name="Whon T.W."/>
            <person name="Nam S."/>
            <person name="Kim Y."/>
        </authorList>
    </citation>
    <scope>NUCLEOTIDE SEQUENCE</scope>
    <source>
        <strain evidence="2">CBA3109</strain>
    </source>
</reference>
<dbReference type="RefSeq" id="WP_350269715.1">
    <property type="nucleotide sequence ID" value="NZ_CP158281.1"/>
</dbReference>
<dbReference type="PANTHER" id="PTHR34070:SF1">
    <property type="entry name" value="DNA ALKYLATION REPAIR PROTEIN"/>
    <property type="match status" value="1"/>
</dbReference>
<dbReference type="SUPFAM" id="SSF48371">
    <property type="entry name" value="ARM repeat"/>
    <property type="match status" value="1"/>
</dbReference>
<sequence>MPCSPHSLAEVIDSELRARGSSARAAKDRAYLKSGLVHYGVGVPTTRAVVHNALRMADLDHDGVIELAEELWNSAGDLGMNDHERPDSSSPELEPSGSATPVYECRSAAAMVLIQMKDHLGAGDSDFFERLLRQSRTWALVDPLAGDAVGPLSEHDAEFAPVLERWASDDDFWIRRSALLAHLRPLREGRGDFERFSRLSDAMLEETEFFIRKAIGWVLRDTARTRPEMVFDWMLPRAHRASGVTMREVVKHLSPEQRNALLAAKGTRRSRAGSG</sequence>
<proteinExistence type="predicted"/>
<evidence type="ECO:0000256" key="1">
    <source>
        <dbReference type="SAM" id="MobiDB-lite"/>
    </source>
</evidence>
<dbReference type="InterPro" id="IPR014825">
    <property type="entry name" value="DNA_alkylation"/>
</dbReference>
<name>A0AAU7UJN7_9MICO</name>
<organism evidence="2">
    <name type="scientific">Brevibacterium koreense</name>
    <dbReference type="NCBI Taxonomy" id="3140787"/>
    <lineage>
        <taxon>Bacteria</taxon>
        <taxon>Bacillati</taxon>
        <taxon>Actinomycetota</taxon>
        <taxon>Actinomycetes</taxon>
        <taxon>Micrococcales</taxon>
        <taxon>Brevibacteriaceae</taxon>
        <taxon>Brevibacterium</taxon>
    </lineage>
</organism>
<dbReference type="KEGG" id="bkr:AAFP32_14375"/>